<gene>
    <name evidence="2" type="ORF">CEXT_401401</name>
</gene>
<dbReference type="EMBL" id="BPLR01005009">
    <property type="protein sequence ID" value="GIX99154.1"/>
    <property type="molecule type" value="Genomic_DNA"/>
</dbReference>
<feature type="compositionally biased region" description="Basic and acidic residues" evidence="1">
    <location>
        <begin position="1"/>
        <end position="12"/>
    </location>
</feature>
<proteinExistence type="predicted"/>
<protein>
    <submittedName>
        <fullName evidence="2">Uncharacterized protein</fullName>
    </submittedName>
</protein>
<accession>A0AAV4PR71</accession>
<keyword evidence="3" id="KW-1185">Reference proteome</keyword>
<evidence type="ECO:0000256" key="1">
    <source>
        <dbReference type="SAM" id="MobiDB-lite"/>
    </source>
</evidence>
<dbReference type="Proteomes" id="UP001054945">
    <property type="component" value="Unassembled WGS sequence"/>
</dbReference>
<dbReference type="AlphaFoldDB" id="A0AAV4PR71"/>
<evidence type="ECO:0000313" key="3">
    <source>
        <dbReference type="Proteomes" id="UP001054945"/>
    </source>
</evidence>
<organism evidence="2 3">
    <name type="scientific">Caerostris extrusa</name>
    <name type="common">Bark spider</name>
    <name type="synonym">Caerostris bankana</name>
    <dbReference type="NCBI Taxonomy" id="172846"/>
    <lineage>
        <taxon>Eukaryota</taxon>
        <taxon>Metazoa</taxon>
        <taxon>Ecdysozoa</taxon>
        <taxon>Arthropoda</taxon>
        <taxon>Chelicerata</taxon>
        <taxon>Arachnida</taxon>
        <taxon>Araneae</taxon>
        <taxon>Araneomorphae</taxon>
        <taxon>Entelegynae</taxon>
        <taxon>Araneoidea</taxon>
        <taxon>Araneidae</taxon>
        <taxon>Caerostris</taxon>
    </lineage>
</organism>
<name>A0AAV4PR71_CAEEX</name>
<sequence>MNCKREGKKEHFPVMIRNAPPRDPSADDIGAAHAQACFGREGWRKCFSRTPRSQSILGDILRVVRGSETKERILIIQ</sequence>
<comment type="caution">
    <text evidence="2">The sequence shown here is derived from an EMBL/GenBank/DDBJ whole genome shotgun (WGS) entry which is preliminary data.</text>
</comment>
<feature type="region of interest" description="Disordered" evidence="1">
    <location>
        <begin position="1"/>
        <end position="27"/>
    </location>
</feature>
<evidence type="ECO:0000313" key="2">
    <source>
        <dbReference type="EMBL" id="GIX99154.1"/>
    </source>
</evidence>
<reference evidence="2 3" key="1">
    <citation type="submission" date="2021-06" db="EMBL/GenBank/DDBJ databases">
        <title>Caerostris extrusa draft genome.</title>
        <authorList>
            <person name="Kono N."/>
            <person name="Arakawa K."/>
        </authorList>
    </citation>
    <scope>NUCLEOTIDE SEQUENCE [LARGE SCALE GENOMIC DNA]</scope>
</reference>